<evidence type="ECO:0000256" key="5">
    <source>
        <dbReference type="ARBA" id="ARBA00034531"/>
    </source>
</evidence>
<evidence type="ECO:0000256" key="4">
    <source>
        <dbReference type="ARBA" id="ARBA00022840"/>
    </source>
</evidence>
<feature type="region of interest" description="Disordered" evidence="8">
    <location>
        <begin position="212"/>
        <end position="235"/>
    </location>
</feature>
<dbReference type="PROSITE" id="PS51459">
    <property type="entry name" value="FIDO"/>
    <property type="match status" value="1"/>
</dbReference>
<reference evidence="11" key="1">
    <citation type="journal article" date="2019" name="Int. J. Syst. Evol. Microbiol.">
        <title>The Global Catalogue of Microorganisms (GCM) 10K type strain sequencing project: providing services to taxonomists for standard genome sequencing and annotation.</title>
        <authorList>
            <consortium name="The Broad Institute Genomics Platform"/>
            <consortium name="The Broad Institute Genome Sequencing Center for Infectious Disease"/>
            <person name="Wu L."/>
            <person name="Ma J."/>
        </authorList>
    </citation>
    <scope>NUCLEOTIDE SEQUENCE [LARGE SCALE GENOMIC DNA]</scope>
    <source>
        <strain evidence="11">JCM 17214</strain>
    </source>
</reference>
<dbReference type="EC" id="2.7.7.108" evidence="5"/>
<keyword evidence="3" id="KW-0547">Nucleotide-binding</keyword>
<evidence type="ECO:0000256" key="7">
    <source>
        <dbReference type="ARBA" id="ARBA00048696"/>
    </source>
</evidence>
<dbReference type="Gene3D" id="1.10.3290.10">
    <property type="entry name" value="Fido-like domain"/>
    <property type="match status" value="1"/>
</dbReference>
<evidence type="ECO:0000313" key="10">
    <source>
        <dbReference type="EMBL" id="GAA3932113.1"/>
    </source>
</evidence>
<accession>A0ABP7MXA4</accession>
<evidence type="ECO:0000256" key="1">
    <source>
        <dbReference type="ARBA" id="ARBA00022679"/>
    </source>
</evidence>
<evidence type="ECO:0000256" key="3">
    <source>
        <dbReference type="ARBA" id="ARBA00022741"/>
    </source>
</evidence>
<comment type="caution">
    <text evidence="10">The sequence shown here is derived from an EMBL/GenBank/DDBJ whole genome shotgun (WGS) entry which is preliminary data.</text>
</comment>
<comment type="catalytic activity">
    <reaction evidence="6">
        <text>L-threonyl-[protein] + ATP = 3-O-(5'-adenylyl)-L-threonyl-[protein] + diphosphate</text>
        <dbReference type="Rhea" id="RHEA:54292"/>
        <dbReference type="Rhea" id="RHEA-COMP:11060"/>
        <dbReference type="Rhea" id="RHEA-COMP:13847"/>
        <dbReference type="ChEBI" id="CHEBI:30013"/>
        <dbReference type="ChEBI" id="CHEBI:30616"/>
        <dbReference type="ChEBI" id="CHEBI:33019"/>
        <dbReference type="ChEBI" id="CHEBI:138113"/>
        <dbReference type="EC" id="2.7.7.108"/>
    </reaction>
</comment>
<gene>
    <name evidence="10" type="ORF">GCM10022406_16330</name>
</gene>
<dbReference type="PANTHER" id="PTHR39560:SF1">
    <property type="entry name" value="PROTEIN ADENYLYLTRANSFERASE FIC-RELATED"/>
    <property type="match status" value="1"/>
</dbReference>
<comment type="catalytic activity">
    <reaction evidence="7">
        <text>L-tyrosyl-[protein] + ATP = O-(5'-adenylyl)-L-tyrosyl-[protein] + diphosphate</text>
        <dbReference type="Rhea" id="RHEA:54288"/>
        <dbReference type="Rhea" id="RHEA-COMP:10136"/>
        <dbReference type="Rhea" id="RHEA-COMP:13846"/>
        <dbReference type="ChEBI" id="CHEBI:30616"/>
        <dbReference type="ChEBI" id="CHEBI:33019"/>
        <dbReference type="ChEBI" id="CHEBI:46858"/>
        <dbReference type="ChEBI" id="CHEBI:83624"/>
        <dbReference type="EC" id="2.7.7.108"/>
    </reaction>
</comment>
<feature type="compositionally biased region" description="Basic and acidic residues" evidence="8">
    <location>
        <begin position="440"/>
        <end position="449"/>
    </location>
</feature>
<dbReference type="EMBL" id="BAABDH010000027">
    <property type="protein sequence ID" value="GAA3932113.1"/>
    <property type="molecule type" value="Genomic_DNA"/>
</dbReference>
<name>A0ABP7MXA4_9BACT</name>
<keyword evidence="1" id="KW-0808">Transferase</keyword>
<evidence type="ECO:0000256" key="8">
    <source>
        <dbReference type="SAM" id="MobiDB-lite"/>
    </source>
</evidence>
<feature type="domain" description="Fido" evidence="9">
    <location>
        <begin position="52"/>
        <end position="209"/>
    </location>
</feature>
<dbReference type="Proteomes" id="UP001499909">
    <property type="component" value="Unassembled WGS sequence"/>
</dbReference>
<keyword evidence="4" id="KW-0067">ATP-binding</keyword>
<keyword evidence="2" id="KW-0548">Nucleotidyltransferase</keyword>
<dbReference type="InterPro" id="IPR036597">
    <property type="entry name" value="Fido-like_dom_sf"/>
</dbReference>
<evidence type="ECO:0000256" key="6">
    <source>
        <dbReference type="ARBA" id="ARBA00047939"/>
    </source>
</evidence>
<evidence type="ECO:0000313" key="11">
    <source>
        <dbReference type="Proteomes" id="UP001499909"/>
    </source>
</evidence>
<dbReference type="RefSeq" id="WP_345112461.1">
    <property type="nucleotide sequence ID" value="NZ_BAABDH010000027.1"/>
</dbReference>
<organism evidence="10 11">
    <name type="scientific">Hymenobacter algoricola</name>
    <dbReference type="NCBI Taxonomy" id="486267"/>
    <lineage>
        <taxon>Bacteria</taxon>
        <taxon>Pseudomonadati</taxon>
        <taxon>Bacteroidota</taxon>
        <taxon>Cytophagia</taxon>
        <taxon>Cytophagales</taxon>
        <taxon>Hymenobacteraceae</taxon>
        <taxon>Hymenobacter</taxon>
    </lineage>
</organism>
<feature type="compositionally biased region" description="Polar residues" evidence="8">
    <location>
        <begin position="430"/>
        <end position="439"/>
    </location>
</feature>
<dbReference type="Pfam" id="PF02661">
    <property type="entry name" value="Fic"/>
    <property type="match status" value="1"/>
</dbReference>
<sequence>MSDKFTNPDTGVLYNKLGIADADELDTAVKRYSLSRLQELATGQTGPQSDTYDSARLRATHQHLFQDSFEWAGQTRREAEFQGVKAADLPGVERPMHFAPYARIDERLDALGAQLKQENNLKGLPTADAFAARAAYYFDHYNHVHAFREGNGRTLQATFTELAYQAGYQVDFSREHEKLNPARDQGIVSRHGAQHKEQDLQALRELLARNTNPLPGPEADAARHASQARPLLDGPSPAVRQMEQLRELVAATPAVQQLVAGLDYRRNQRADALLVQVLEIDRNPQTALPQHAPALRQLLQEVAQDKRFQDPVSQQEAQRFGSALHALQPSAQVLSTSSTLMTAPTQPAPSAATSFVQAAKQLVEGLNEQGYPGPADSLLRAAKAVEKSAYLGGANLEAVAGALGRAEKIPALAEDAAALRWAGRSLQEIQRSNPVQQSVLDRETNSPER</sequence>
<evidence type="ECO:0000259" key="9">
    <source>
        <dbReference type="PROSITE" id="PS51459"/>
    </source>
</evidence>
<proteinExistence type="predicted"/>
<evidence type="ECO:0000256" key="2">
    <source>
        <dbReference type="ARBA" id="ARBA00022695"/>
    </source>
</evidence>
<dbReference type="InterPro" id="IPR003812">
    <property type="entry name" value="Fido"/>
</dbReference>
<dbReference type="PANTHER" id="PTHR39560">
    <property type="entry name" value="PROTEIN ADENYLYLTRANSFERASE FIC-RELATED"/>
    <property type="match status" value="1"/>
</dbReference>
<dbReference type="SUPFAM" id="SSF140931">
    <property type="entry name" value="Fic-like"/>
    <property type="match status" value="1"/>
</dbReference>
<feature type="region of interest" description="Disordered" evidence="8">
    <location>
        <begin position="430"/>
        <end position="449"/>
    </location>
</feature>
<protein>
    <recommendedName>
        <fullName evidence="5">protein adenylyltransferase</fullName>
        <ecNumber evidence="5">2.7.7.108</ecNumber>
    </recommendedName>
</protein>
<keyword evidence="11" id="KW-1185">Reference proteome</keyword>